<dbReference type="OMA" id="TIDCEFF"/>
<proteinExistence type="predicted"/>
<dbReference type="InterPro" id="IPR002048">
    <property type="entry name" value="EF_hand_dom"/>
</dbReference>
<reference evidence="4 5" key="1">
    <citation type="journal article" date="2013" name="Genome Biol.">
        <title>Genome of Acanthamoeba castellanii highlights extensive lateral gene transfer and early evolution of tyrosine kinase signaling.</title>
        <authorList>
            <person name="Clarke M."/>
            <person name="Lohan A.J."/>
            <person name="Liu B."/>
            <person name="Lagkouvardos I."/>
            <person name="Roy S."/>
            <person name="Zafar N."/>
            <person name="Bertelli C."/>
            <person name="Schilde C."/>
            <person name="Kianianmomeni A."/>
            <person name="Burglin T.R."/>
            <person name="Frech C."/>
            <person name="Turcotte B."/>
            <person name="Kopec K.O."/>
            <person name="Synnott J.M."/>
            <person name="Choo C."/>
            <person name="Paponov I."/>
            <person name="Finkler A."/>
            <person name="Soon Heng Tan C."/>
            <person name="Hutchins A.P."/>
            <person name="Weinmeier T."/>
            <person name="Rattei T."/>
            <person name="Chu J.S."/>
            <person name="Gimenez G."/>
            <person name="Irimia M."/>
            <person name="Rigden D.J."/>
            <person name="Fitzpatrick D.A."/>
            <person name="Lorenzo-Morales J."/>
            <person name="Bateman A."/>
            <person name="Chiu C.H."/>
            <person name="Tang P."/>
            <person name="Hegemann P."/>
            <person name="Fromm H."/>
            <person name="Raoult D."/>
            <person name="Greub G."/>
            <person name="Miranda-Saavedra D."/>
            <person name="Chen N."/>
            <person name="Nash P."/>
            <person name="Ginger M.L."/>
            <person name="Horn M."/>
            <person name="Schaap P."/>
            <person name="Caler L."/>
            <person name="Loftus B."/>
        </authorList>
    </citation>
    <scope>NUCLEOTIDE SEQUENCE [LARGE SCALE GENOMIC DNA]</scope>
    <source>
        <strain evidence="4 5">Neff</strain>
    </source>
</reference>
<evidence type="ECO:0000256" key="1">
    <source>
        <dbReference type="ARBA" id="ARBA00022737"/>
    </source>
</evidence>
<dbReference type="InterPro" id="IPR011992">
    <property type="entry name" value="EF-hand-dom_pair"/>
</dbReference>
<accession>L8GI85</accession>
<dbReference type="Proteomes" id="UP000011083">
    <property type="component" value="Unassembled WGS sequence"/>
</dbReference>
<name>L8GI85_ACACF</name>
<keyword evidence="2" id="KW-0106">Calcium</keyword>
<dbReference type="Pfam" id="PF13499">
    <property type="entry name" value="EF-hand_7"/>
    <property type="match status" value="2"/>
</dbReference>
<dbReference type="GO" id="GO:0016460">
    <property type="term" value="C:myosin II complex"/>
    <property type="evidence" value="ECO:0007669"/>
    <property type="project" value="TreeGrafter"/>
</dbReference>
<dbReference type="KEGG" id="acan:ACA1_091870"/>
<dbReference type="RefSeq" id="XP_004334690.1">
    <property type="nucleotide sequence ID" value="XM_004334642.1"/>
</dbReference>
<sequence>MANNLTEEQINEFKDAFTLFDKDNDGVVTAKELSTVLKSLGHSPTEQELGEMIASVDTDGNGQIDFSEFLTMMARRMSEVQGEDDDLRAAFKVFDKDGNGFISPQELRQVMINLGEKLSEEEIDSMIREADSNGDGQVDFEEFARMMASKAGAE</sequence>
<feature type="domain" description="EF-hand" evidence="3">
    <location>
        <begin position="44"/>
        <end position="79"/>
    </location>
</feature>
<keyword evidence="1" id="KW-0677">Repeat</keyword>
<dbReference type="PROSITE" id="PS00018">
    <property type="entry name" value="EF_HAND_1"/>
    <property type="match status" value="4"/>
</dbReference>
<protein>
    <submittedName>
        <fullName evidence="4">Calmodulin, putative</fullName>
    </submittedName>
</protein>
<dbReference type="InterPro" id="IPR018247">
    <property type="entry name" value="EF_Hand_1_Ca_BS"/>
</dbReference>
<dbReference type="STRING" id="1257118.L8GI85"/>
<evidence type="ECO:0000313" key="5">
    <source>
        <dbReference type="Proteomes" id="UP000011083"/>
    </source>
</evidence>
<dbReference type="GeneID" id="14913126"/>
<evidence type="ECO:0000259" key="3">
    <source>
        <dbReference type="PROSITE" id="PS50222"/>
    </source>
</evidence>
<dbReference type="OrthoDB" id="26525at2759"/>
<evidence type="ECO:0000313" key="4">
    <source>
        <dbReference type="EMBL" id="ELR12677.1"/>
    </source>
</evidence>
<dbReference type="SMART" id="SM00054">
    <property type="entry name" value="EFh"/>
    <property type="match status" value="4"/>
</dbReference>
<dbReference type="CDD" id="cd00051">
    <property type="entry name" value="EFh"/>
    <property type="match status" value="2"/>
</dbReference>
<dbReference type="Gene3D" id="1.10.238.10">
    <property type="entry name" value="EF-hand"/>
    <property type="match status" value="3"/>
</dbReference>
<dbReference type="PANTHER" id="PTHR23048:SF0">
    <property type="entry name" value="CALMODULIN LIKE 3"/>
    <property type="match status" value="1"/>
</dbReference>
<dbReference type="FunFam" id="1.10.238.10:FF:000527">
    <property type="entry name" value="Calmodulin-3"/>
    <property type="match status" value="1"/>
</dbReference>
<gene>
    <name evidence="4" type="ORF">ACA1_091870</name>
</gene>
<dbReference type="AlphaFoldDB" id="L8GI85"/>
<dbReference type="InterPro" id="IPR050230">
    <property type="entry name" value="CALM/Myosin/TropC-like"/>
</dbReference>
<dbReference type="EMBL" id="KB008103">
    <property type="protein sequence ID" value="ELR12677.1"/>
    <property type="molecule type" value="Genomic_DNA"/>
</dbReference>
<feature type="domain" description="EF-hand" evidence="3">
    <location>
        <begin position="118"/>
        <end position="153"/>
    </location>
</feature>
<dbReference type="VEuPathDB" id="AmoebaDB:ACA1_091870"/>
<feature type="domain" description="EF-hand" evidence="3">
    <location>
        <begin position="82"/>
        <end position="117"/>
    </location>
</feature>
<feature type="domain" description="EF-hand" evidence="3">
    <location>
        <begin position="8"/>
        <end position="43"/>
    </location>
</feature>
<dbReference type="GO" id="GO:0005509">
    <property type="term" value="F:calcium ion binding"/>
    <property type="evidence" value="ECO:0007669"/>
    <property type="project" value="InterPro"/>
</dbReference>
<keyword evidence="5" id="KW-1185">Reference proteome</keyword>
<dbReference type="PANTHER" id="PTHR23048">
    <property type="entry name" value="MYOSIN LIGHT CHAIN 1, 3"/>
    <property type="match status" value="1"/>
</dbReference>
<organism evidence="4 5">
    <name type="scientific">Acanthamoeba castellanii (strain ATCC 30010 / Neff)</name>
    <dbReference type="NCBI Taxonomy" id="1257118"/>
    <lineage>
        <taxon>Eukaryota</taxon>
        <taxon>Amoebozoa</taxon>
        <taxon>Discosea</taxon>
        <taxon>Longamoebia</taxon>
        <taxon>Centramoebida</taxon>
        <taxon>Acanthamoebidae</taxon>
        <taxon>Acanthamoeba</taxon>
    </lineage>
</organism>
<dbReference type="PROSITE" id="PS50222">
    <property type="entry name" value="EF_HAND_2"/>
    <property type="match status" value="4"/>
</dbReference>
<evidence type="ECO:0000256" key="2">
    <source>
        <dbReference type="ARBA" id="ARBA00022837"/>
    </source>
</evidence>
<dbReference type="SUPFAM" id="SSF47473">
    <property type="entry name" value="EF-hand"/>
    <property type="match status" value="1"/>
</dbReference>